<keyword evidence="3" id="KW-1185">Reference proteome</keyword>
<evidence type="ECO:0000256" key="1">
    <source>
        <dbReference type="SAM" id="MobiDB-lite"/>
    </source>
</evidence>
<dbReference type="HOGENOM" id="CLU_018294_8_1_1"/>
<dbReference type="Proteomes" id="UP000054217">
    <property type="component" value="Unassembled WGS sequence"/>
</dbReference>
<gene>
    <name evidence="2" type="ORF">M404DRAFT_156775</name>
</gene>
<dbReference type="InParanoid" id="A0A0C3NTX6"/>
<evidence type="ECO:0000313" key="2">
    <source>
        <dbReference type="EMBL" id="KIN98870.1"/>
    </source>
</evidence>
<name>A0A0C3NTX6_PISTI</name>
<dbReference type="AlphaFoldDB" id="A0A0C3NTX6"/>
<dbReference type="EMBL" id="KN832011">
    <property type="protein sequence ID" value="KIN98870.1"/>
    <property type="molecule type" value="Genomic_DNA"/>
</dbReference>
<sequence>MQGGIGVHKPRPRTAPYSQKPRTEWKKDAPATSALSVESAKLQNLTLHDWLTVFAYVDEHPDLPQDWVVTHFNSWPEGILKFTQATLS</sequence>
<dbReference type="OrthoDB" id="162969at2759"/>
<accession>A0A0C3NTX6</accession>
<organism evidence="2 3">
    <name type="scientific">Pisolithus tinctorius Marx 270</name>
    <dbReference type="NCBI Taxonomy" id="870435"/>
    <lineage>
        <taxon>Eukaryota</taxon>
        <taxon>Fungi</taxon>
        <taxon>Dikarya</taxon>
        <taxon>Basidiomycota</taxon>
        <taxon>Agaricomycotina</taxon>
        <taxon>Agaricomycetes</taxon>
        <taxon>Agaricomycetidae</taxon>
        <taxon>Boletales</taxon>
        <taxon>Sclerodermatineae</taxon>
        <taxon>Pisolithaceae</taxon>
        <taxon>Pisolithus</taxon>
    </lineage>
</organism>
<reference evidence="2 3" key="1">
    <citation type="submission" date="2014-04" db="EMBL/GenBank/DDBJ databases">
        <authorList>
            <consortium name="DOE Joint Genome Institute"/>
            <person name="Kuo A."/>
            <person name="Kohler A."/>
            <person name="Costa M.D."/>
            <person name="Nagy L.G."/>
            <person name="Floudas D."/>
            <person name="Copeland A."/>
            <person name="Barry K.W."/>
            <person name="Cichocki N."/>
            <person name="Veneault-Fourrey C."/>
            <person name="LaButti K."/>
            <person name="Lindquist E.A."/>
            <person name="Lipzen A."/>
            <person name="Lundell T."/>
            <person name="Morin E."/>
            <person name="Murat C."/>
            <person name="Sun H."/>
            <person name="Tunlid A."/>
            <person name="Henrissat B."/>
            <person name="Grigoriev I.V."/>
            <person name="Hibbett D.S."/>
            <person name="Martin F."/>
            <person name="Nordberg H.P."/>
            <person name="Cantor M.N."/>
            <person name="Hua S.X."/>
        </authorList>
    </citation>
    <scope>NUCLEOTIDE SEQUENCE [LARGE SCALE GENOMIC DNA]</scope>
    <source>
        <strain evidence="2 3">Marx 270</strain>
    </source>
</reference>
<reference evidence="3" key="2">
    <citation type="submission" date="2015-01" db="EMBL/GenBank/DDBJ databases">
        <title>Evolutionary Origins and Diversification of the Mycorrhizal Mutualists.</title>
        <authorList>
            <consortium name="DOE Joint Genome Institute"/>
            <consortium name="Mycorrhizal Genomics Consortium"/>
            <person name="Kohler A."/>
            <person name="Kuo A."/>
            <person name="Nagy L.G."/>
            <person name="Floudas D."/>
            <person name="Copeland A."/>
            <person name="Barry K.W."/>
            <person name="Cichocki N."/>
            <person name="Veneault-Fourrey C."/>
            <person name="LaButti K."/>
            <person name="Lindquist E.A."/>
            <person name="Lipzen A."/>
            <person name="Lundell T."/>
            <person name="Morin E."/>
            <person name="Murat C."/>
            <person name="Riley R."/>
            <person name="Ohm R."/>
            <person name="Sun H."/>
            <person name="Tunlid A."/>
            <person name="Henrissat B."/>
            <person name="Grigoriev I.V."/>
            <person name="Hibbett D.S."/>
            <person name="Martin F."/>
        </authorList>
    </citation>
    <scope>NUCLEOTIDE SEQUENCE [LARGE SCALE GENOMIC DNA]</scope>
    <source>
        <strain evidence="3">Marx 270</strain>
    </source>
</reference>
<feature type="region of interest" description="Disordered" evidence="1">
    <location>
        <begin position="1"/>
        <end position="31"/>
    </location>
</feature>
<protein>
    <submittedName>
        <fullName evidence="2">Uncharacterized protein</fullName>
    </submittedName>
</protein>
<evidence type="ECO:0000313" key="3">
    <source>
        <dbReference type="Proteomes" id="UP000054217"/>
    </source>
</evidence>
<proteinExistence type="predicted"/>